<organism evidence="9">
    <name type="scientific">hydrothermal vent metagenome</name>
    <dbReference type="NCBI Taxonomy" id="652676"/>
    <lineage>
        <taxon>unclassified sequences</taxon>
        <taxon>metagenomes</taxon>
        <taxon>ecological metagenomes</taxon>
    </lineage>
</organism>
<sequence>MVDHSPQTEAESGRTLIVGLGLTGISCARYLSARNIPAVIIDSRARPPGLSILREQMFGVSLVTGGFDPLVFISADRIVVSPGVAVDEPQILAARKRGVEIIGDIELFAREVAAPVVAVTGSNGKSTVTTLLGEMARKAGRQVAVGGNLGPPALDLLADEVDLYALELSSFQLETTSSLRPKVAVVLNLSPDHLDRYAGFAEYAATKMSIYADAEIRLYNRDDTGLLALRESRQSDIYFTLQEPGPDEFGLRLQDGGEWFCHGLKALLPIAQMSLPGRHNLANALAALALGHAMELPMPAMLEALRTFSGLPHRSQFVAEKNRVRWYNDSKATNVGACVAALQGMATKTGGIVLIAGGESKDADFAELTAAVVGRVRTVVLIGRDAALLEDALSGVIPVVHAPDMTDAVAQAHALAEPGDLVLLSPACASHDMFRSFAHRGEVFMDSVKRLLA</sequence>
<comment type="subcellular location">
    <subcellularLocation>
        <location evidence="1">Cytoplasm</location>
    </subcellularLocation>
</comment>
<dbReference type="Gene3D" id="3.40.50.720">
    <property type="entry name" value="NAD(P)-binding Rossmann-like Domain"/>
    <property type="match status" value="1"/>
</dbReference>
<dbReference type="SUPFAM" id="SSF51984">
    <property type="entry name" value="MurCD N-terminal domain"/>
    <property type="match status" value="1"/>
</dbReference>
<dbReference type="InterPro" id="IPR036565">
    <property type="entry name" value="Mur-like_cat_sf"/>
</dbReference>
<keyword evidence="6" id="KW-0067">ATP-binding</keyword>
<protein>
    <submittedName>
        <fullName evidence="9">UDP-N-acetylmuramoylalanine--D-glutamate ligase</fullName>
        <ecNumber evidence="9">6.3.2.9</ecNumber>
    </submittedName>
</protein>
<dbReference type="Gene3D" id="3.90.190.20">
    <property type="entry name" value="Mur ligase, C-terminal domain"/>
    <property type="match status" value="1"/>
</dbReference>
<dbReference type="Pfam" id="PF02875">
    <property type="entry name" value="Mur_ligase_C"/>
    <property type="match status" value="1"/>
</dbReference>
<evidence type="ECO:0000256" key="5">
    <source>
        <dbReference type="ARBA" id="ARBA00022741"/>
    </source>
</evidence>
<dbReference type="GO" id="GO:0009252">
    <property type="term" value="P:peptidoglycan biosynthetic process"/>
    <property type="evidence" value="ECO:0007669"/>
    <property type="project" value="UniProtKB-UniPathway"/>
</dbReference>
<gene>
    <name evidence="9" type="ORF">MNBD_GAMMA26-1059</name>
</gene>
<reference evidence="9" key="1">
    <citation type="submission" date="2018-06" db="EMBL/GenBank/DDBJ databases">
        <authorList>
            <person name="Zhirakovskaya E."/>
        </authorList>
    </citation>
    <scope>NUCLEOTIDE SEQUENCE</scope>
</reference>
<dbReference type="InterPro" id="IPR036615">
    <property type="entry name" value="Mur_ligase_C_dom_sf"/>
</dbReference>
<dbReference type="SUPFAM" id="SSF53623">
    <property type="entry name" value="MurD-like peptide ligases, catalytic domain"/>
    <property type="match status" value="1"/>
</dbReference>
<dbReference type="Pfam" id="PF08245">
    <property type="entry name" value="Mur_ligase_M"/>
    <property type="match status" value="1"/>
</dbReference>
<evidence type="ECO:0000259" key="7">
    <source>
        <dbReference type="Pfam" id="PF02875"/>
    </source>
</evidence>
<keyword evidence="4 9" id="KW-0436">Ligase</keyword>
<dbReference type="UniPathway" id="UPA00219"/>
<keyword evidence="3" id="KW-0963">Cytoplasm</keyword>
<dbReference type="GO" id="GO:0005737">
    <property type="term" value="C:cytoplasm"/>
    <property type="evidence" value="ECO:0007669"/>
    <property type="project" value="UniProtKB-SubCell"/>
</dbReference>
<dbReference type="InterPro" id="IPR005762">
    <property type="entry name" value="MurD"/>
</dbReference>
<dbReference type="NCBIfam" id="TIGR01087">
    <property type="entry name" value="murD"/>
    <property type="match status" value="1"/>
</dbReference>
<keyword evidence="5" id="KW-0547">Nucleotide-binding</keyword>
<dbReference type="PANTHER" id="PTHR43692:SF1">
    <property type="entry name" value="UDP-N-ACETYLMURAMOYLALANINE--D-GLUTAMATE LIGASE"/>
    <property type="match status" value="1"/>
</dbReference>
<evidence type="ECO:0000256" key="1">
    <source>
        <dbReference type="ARBA" id="ARBA00004496"/>
    </source>
</evidence>
<dbReference type="AlphaFoldDB" id="A0A3B1AS24"/>
<dbReference type="EMBL" id="UOFX01000041">
    <property type="protein sequence ID" value="VAX08776.1"/>
    <property type="molecule type" value="Genomic_DNA"/>
</dbReference>
<proteinExistence type="inferred from homology"/>
<evidence type="ECO:0000256" key="3">
    <source>
        <dbReference type="ARBA" id="ARBA00022490"/>
    </source>
</evidence>
<evidence type="ECO:0000256" key="6">
    <source>
        <dbReference type="ARBA" id="ARBA00022840"/>
    </source>
</evidence>
<dbReference type="GO" id="GO:0005524">
    <property type="term" value="F:ATP binding"/>
    <property type="evidence" value="ECO:0007669"/>
    <property type="project" value="UniProtKB-KW"/>
</dbReference>
<evidence type="ECO:0000313" key="9">
    <source>
        <dbReference type="EMBL" id="VAX08776.1"/>
    </source>
</evidence>
<feature type="domain" description="Mur ligase central" evidence="8">
    <location>
        <begin position="119"/>
        <end position="290"/>
    </location>
</feature>
<dbReference type="EC" id="6.3.2.9" evidence="9"/>
<dbReference type="Pfam" id="PF21799">
    <property type="entry name" value="MurD-like_N"/>
    <property type="match status" value="1"/>
</dbReference>
<evidence type="ECO:0000256" key="2">
    <source>
        <dbReference type="ARBA" id="ARBA00004752"/>
    </source>
</evidence>
<dbReference type="SUPFAM" id="SSF53244">
    <property type="entry name" value="MurD-like peptide ligases, peptide-binding domain"/>
    <property type="match status" value="1"/>
</dbReference>
<feature type="domain" description="Mur ligase C-terminal" evidence="7">
    <location>
        <begin position="313"/>
        <end position="428"/>
    </location>
</feature>
<dbReference type="InterPro" id="IPR004101">
    <property type="entry name" value="Mur_ligase_C"/>
</dbReference>
<dbReference type="GO" id="GO:0008360">
    <property type="term" value="P:regulation of cell shape"/>
    <property type="evidence" value="ECO:0007669"/>
    <property type="project" value="InterPro"/>
</dbReference>
<comment type="pathway">
    <text evidence="2">Cell wall biogenesis; peptidoglycan biosynthesis.</text>
</comment>
<dbReference type="Gene3D" id="3.40.1190.10">
    <property type="entry name" value="Mur-like, catalytic domain"/>
    <property type="match status" value="1"/>
</dbReference>
<dbReference type="GO" id="GO:0051301">
    <property type="term" value="P:cell division"/>
    <property type="evidence" value="ECO:0007669"/>
    <property type="project" value="InterPro"/>
</dbReference>
<dbReference type="GO" id="GO:0008764">
    <property type="term" value="F:UDP-N-acetylmuramoylalanine-D-glutamate ligase activity"/>
    <property type="evidence" value="ECO:0007669"/>
    <property type="project" value="UniProtKB-EC"/>
</dbReference>
<evidence type="ECO:0000259" key="8">
    <source>
        <dbReference type="Pfam" id="PF08245"/>
    </source>
</evidence>
<dbReference type="InterPro" id="IPR013221">
    <property type="entry name" value="Mur_ligase_cen"/>
</dbReference>
<evidence type="ECO:0000256" key="4">
    <source>
        <dbReference type="ARBA" id="ARBA00022598"/>
    </source>
</evidence>
<name>A0A3B1AS24_9ZZZZ</name>
<dbReference type="HAMAP" id="MF_00639">
    <property type="entry name" value="MurD"/>
    <property type="match status" value="1"/>
</dbReference>
<accession>A0A3B1AS24</accession>
<dbReference type="PANTHER" id="PTHR43692">
    <property type="entry name" value="UDP-N-ACETYLMURAMOYLALANINE--D-GLUTAMATE LIGASE"/>
    <property type="match status" value="1"/>
</dbReference>